<evidence type="ECO:0000259" key="3">
    <source>
        <dbReference type="Pfam" id="PF13400"/>
    </source>
</evidence>
<proteinExistence type="predicted"/>
<dbReference type="RefSeq" id="WP_095581791.1">
    <property type="nucleotide sequence ID" value="NZ_JAJQQQ010000005.1"/>
</dbReference>
<name>A0A2A2D8G2_9ACTN</name>
<reference evidence="4 5" key="1">
    <citation type="submission" date="2017-08" db="EMBL/GenBank/DDBJ databases">
        <title>Genome sequence of Streptomyces albireticuli NRRL B-1670.</title>
        <authorList>
            <person name="Graham D.E."/>
            <person name="Mahan K.M."/>
            <person name="Klingeman D.M."/>
            <person name="Hettich R.L."/>
            <person name="Parry R.J."/>
            <person name="Spain J.C."/>
        </authorList>
    </citation>
    <scope>NUCLEOTIDE SEQUENCE [LARGE SCALE GENOMIC DNA]</scope>
    <source>
        <strain evidence="4 5">NRRL B-1670</strain>
    </source>
</reference>
<evidence type="ECO:0000313" key="4">
    <source>
        <dbReference type="EMBL" id="PAU47781.1"/>
    </source>
</evidence>
<dbReference type="Proteomes" id="UP000218944">
    <property type="component" value="Unassembled WGS sequence"/>
</dbReference>
<sequence>MTGRTARRRAAGDTGQAFPVYLTAVAGLLFLALAFFAVGRAGADKNGAQTAADAAALAAAQSYRDQLRTGLLTALGGLTGDLAGDPTGGGANAAWTDWLTGRAGSPDAACGAAASYATLNGAGLVGDCEPPDGGLPAAFTVTVRATDPVGRSVVPGTEDTHATATARAVVEPRCAAGRPAGEPSPRPSGGVSPGPSGTPSPGRPAPVEIVCGGEVVTIDPARPGDLARAARALFAVRLAD</sequence>
<dbReference type="AlphaFoldDB" id="A0A2A2D8G2"/>
<accession>A0A2A2D8G2</accession>
<feature type="transmembrane region" description="Helical" evidence="2">
    <location>
        <begin position="20"/>
        <end position="39"/>
    </location>
</feature>
<evidence type="ECO:0000256" key="1">
    <source>
        <dbReference type="SAM" id="MobiDB-lite"/>
    </source>
</evidence>
<dbReference type="EMBL" id="NSJV01000332">
    <property type="protein sequence ID" value="PAU47781.1"/>
    <property type="molecule type" value="Genomic_DNA"/>
</dbReference>
<keyword evidence="5" id="KW-1185">Reference proteome</keyword>
<dbReference type="InterPro" id="IPR028087">
    <property type="entry name" value="Tad_N"/>
</dbReference>
<keyword evidence="2" id="KW-1133">Transmembrane helix</keyword>
<feature type="domain" description="Putative Flp pilus-assembly TadG-like N-terminal" evidence="3">
    <location>
        <begin position="15"/>
        <end position="61"/>
    </location>
</feature>
<gene>
    <name evidence="4" type="ORF">CK936_16870</name>
</gene>
<comment type="caution">
    <text evidence="4">The sequence shown here is derived from an EMBL/GenBank/DDBJ whole genome shotgun (WGS) entry which is preliminary data.</text>
</comment>
<keyword evidence="2" id="KW-0472">Membrane</keyword>
<keyword evidence="2" id="KW-0812">Transmembrane</keyword>
<evidence type="ECO:0000313" key="5">
    <source>
        <dbReference type="Proteomes" id="UP000218944"/>
    </source>
</evidence>
<evidence type="ECO:0000256" key="2">
    <source>
        <dbReference type="SAM" id="Phobius"/>
    </source>
</evidence>
<organism evidence="4 5">
    <name type="scientific">Streptomyces albireticuli</name>
    <dbReference type="NCBI Taxonomy" id="1940"/>
    <lineage>
        <taxon>Bacteria</taxon>
        <taxon>Bacillati</taxon>
        <taxon>Actinomycetota</taxon>
        <taxon>Actinomycetes</taxon>
        <taxon>Kitasatosporales</taxon>
        <taxon>Streptomycetaceae</taxon>
        <taxon>Streptomyces</taxon>
    </lineage>
</organism>
<dbReference type="Pfam" id="PF13400">
    <property type="entry name" value="Tad"/>
    <property type="match status" value="1"/>
</dbReference>
<protein>
    <recommendedName>
        <fullName evidence="3">Putative Flp pilus-assembly TadG-like N-terminal domain-containing protein</fullName>
    </recommendedName>
</protein>
<feature type="region of interest" description="Disordered" evidence="1">
    <location>
        <begin position="150"/>
        <end position="207"/>
    </location>
</feature>